<dbReference type="GO" id="GO:0008186">
    <property type="term" value="F:ATP-dependent activity, acting on RNA"/>
    <property type="evidence" value="ECO:0007669"/>
    <property type="project" value="InterPro"/>
</dbReference>
<dbReference type="InterPro" id="IPR027417">
    <property type="entry name" value="P-loop_NTPase"/>
</dbReference>
<protein>
    <submittedName>
        <fullName evidence="1">Transcription termination factor Rho</fullName>
        <ecNumber evidence="1">3.6.4.-</ecNumber>
    </submittedName>
</protein>
<gene>
    <name evidence="1" type="primary">rho_1</name>
    <name evidence="1" type="ORF">NCTC8849_00193</name>
</gene>
<dbReference type="GO" id="GO:0006353">
    <property type="term" value="P:DNA-templated transcription termination"/>
    <property type="evidence" value="ECO:0007669"/>
    <property type="project" value="InterPro"/>
</dbReference>
<dbReference type="Gene3D" id="3.40.50.300">
    <property type="entry name" value="P-loop containing nucleotide triphosphate hydrolases"/>
    <property type="match status" value="1"/>
</dbReference>
<evidence type="ECO:0000313" key="2">
    <source>
        <dbReference type="Proteomes" id="UP000254799"/>
    </source>
</evidence>
<accession>A0A377WAR2</accession>
<keyword evidence="1" id="KW-0378">Hydrolase</keyword>
<dbReference type="GO" id="GO:0016787">
    <property type="term" value="F:hydrolase activity"/>
    <property type="evidence" value="ECO:0007669"/>
    <property type="project" value="UniProtKB-KW"/>
</dbReference>
<dbReference type="AlphaFoldDB" id="A0A377WAR2"/>
<dbReference type="Proteomes" id="UP000254799">
    <property type="component" value="Unassembled WGS sequence"/>
</dbReference>
<organism evidence="1 2">
    <name type="scientific">Klebsiella pneumoniae</name>
    <dbReference type="NCBI Taxonomy" id="573"/>
    <lineage>
        <taxon>Bacteria</taxon>
        <taxon>Pseudomonadati</taxon>
        <taxon>Pseudomonadota</taxon>
        <taxon>Gammaproteobacteria</taxon>
        <taxon>Enterobacterales</taxon>
        <taxon>Enterobacteriaceae</taxon>
        <taxon>Klebsiella/Raoultella group</taxon>
        <taxon>Klebsiella</taxon>
        <taxon>Klebsiella pneumoniae complex</taxon>
    </lineage>
</organism>
<dbReference type="GO" id="GO:0003723">
    <property type="term" value="F:RNA binding"/>
    <property type="evidence" value="ECO:0007669"/>
    <property type="project" value="InterPro"/>
</dbReference>
<reference evidence="1 2" key="1">
    <citation type="submission" date="2018-06" db="EMBL/GenBank/DDBJ databases">
        <authorList>
            <consortium name="Pathogen Informatics"/>
            <person name="Doyle S."/>
        </authorList>
    </citation>
    <scope>NUCLEOTIDE SEQUENCE [LARGE SCALE GENOMIC DNA]</scope>
    <source>
        <strain evidence="1 2">NCTC8849</strain>
    </source>
</reference>
<dbReference type="GO" id="GO:0005524">
    <property type="term" value="F:ATP binding"/>
    <property type="evidence" value="ECO:0007669"/>
    <property type="project" value="InterPro"/>
</dbReference>
<sequence>MERGNGSTEDLTARVLDLASPDWPAASVASSSRPPKAGKTMLLQNIAQSIAYNHPDCVLMVLLIDERPGRSDRDAASGER</sequence>
<dbReference type="PANTHER" id="PTHR46425">
    <property type="entry name" value="TRANSCRIPTION TERMINATION FACTOR RHO"/>
    <property type="match status" value="1"/>
</dbReference>
<name>A0A377WAR2_KLEPN</name>
<dbReference type="InterPro" id="IPR004665">
    <property type="entry name" value="Term_rho"/>
</dbReference>
<proteinExistence type="predicted"/>
<dbReference type="PANTHER" id="PTHR46425:SF1">
    <property type="entry name" value="TRANSCRIPTION TERMINATION FACTOR RHO"/>
    <property type="match status" value="1"/>
</dbReference>
<dbReference type="EC" id="3.6.4.-" evidence="1"/>
<evidence type="ECO:0000313" key="1">
    <source>
        <dbReference type="EMBL" id="STT51703.1"/>
    </source>
</evidence>
<dbReference type="EMBL" id="UGLC01000002">
    <property type="protein sequence ID" value="STT51703.1"/>
    <property type="molecule type" value="Genomic_DNA"/>
</dbReference>